<dbReference type="EMBL" id="JAKELL010000021">
    <property type="protein sequence ID" value="KAH8992730.1"/>
    <property type="molecule type" value="Genomic_DNA"/>
</dbReference>
<feature type="compositionally biased region" description="Basic and acidic residues" evidence="1">
    <location>
        <begin position="113"/>
        <end position="126"/>
    </location>
</feature>
<proteinExistence type="predicted"/>
<comment type="caution">
    <text evidence="2">The sequence shown here is derived from an EMBL/GenBank/DDBJ whole genome shotgun (WGS) entry which is preliminary data.</text>
</comment>
<organism evidence="2 3">
    <name type="scientific">Lactarius akahatsu</name>
    <dbReference type="NCBI Taxonomy" id="416441"/>
    <lineage>
        <taxon>Eukaryota</taxon>
        <taxon>Fungi</taxon>
        <taxon>Dikarya</taxon>
        <taxon>Basidiomycota</taxon>
        <taxon>Agaricomycotina</taxon>
        <taxon>Agaricomycetes</taxon>
        <taxon>Russulales</taxon>
        <taxon>Russulaceae</taxon>
        <taxon>Lactarius</taxon>
    </lineage>
</organism>
<evidence type="ECO:0000256" key="1">
    <source>
        <dbReference type="SAM" id="MobiDB-lite"/>
    </source>
</evidence>
<reference evidence="2" key="1">
    <citation type="submission" date="2022-01" db="EMBL/GenBank/DDBJ databases">
        <title>Comparative genomics reveals a dynamic genome evolution in the ectomycorrhizal milk-cap (Lactarius) mushrooms.</title>
        <authorList>
            <consortium name="DOE Joint Genome Institute"/>
            <person name="Lebreton A."/>
            <person name="Tang N."/>
            <person name="Kuo A."/>
            <person name="LaButti K."/>
            <person name="Drula E."/>
            <person name="Barry K."/>
            <person name="Clum A."/>
            <person name="Lipzen A."/>
            <person name="Mousain D."/>
            <person name="Ng V."/>
            <person name="Wang R."/>
            <person name="Wang X."/>
            <person name="Dai Y."/>
            <person name="Henrissat B."/>
            <person name="Grigoriev I.V."/>
            <person name="Guerin-Laguette A."/>
            <person name="Yu F."/>
            <person name="Martin F.M."/>
        </authorList>
    </citation>
    <scope>NUCLEOTIDE SEQUENCE</scope>
    <source>
        <strain evidence="2">QP</strain>
    </source>
</reference>
<feature type="region of interest" description="Disordered" evidence="1">
    <location>
        <begin position="29"/>
        <end position="52"/>
    </location>
</feature>
<dbReference type="Proteomes" id="UP001201163">
    <property type="component" value="Unassembled WGS sequence"/>
</dbReference>
<gene>
    <name evidence="2" type="ORF">EDB92DRAFT_1857272</name>
</gene>
<dbReference type="AlphaFoldDB" id="A0AAD4LJ84"/>
<feature type="region of interest" description="Disordered" evidence="1">
    <location>
        <begin position="98"/>
        <end position="135"/>
    </location>
</feature>
<keyword evidence="3" id="KW-1185">Reference proteome</keyword>
<evidence type="ECO:0000313" key="3">
    <source>
        <dbReference type="Proteomes" id="UP001201163"/>
    </source>
</evidence>
<protein>
    <submittedName>
        <fullName evidence="2">Uncharacterized protein</fullName>
    </submittedName>
</protein>
<feature type="compositionally biased region" description="Low complexity" evidence="1">
    <location>
        <begin position="29"/>
        <end position="38"/>
    </location>
</feature>
<evidence type="ECO:0000313" key="2">
    <source>
        <dbReference type="EMBL" id="KAH8992730.1"/>
    </source>
</evidence>
<sequence>MPLSSMITLPSSSANGFYSSWRAYPEIASPTSSDSFSPPGSPPSSPSLMMTLPRGPANGFYSSWNHYAGAASPAGSGSLSPSMSRASSPPYTINQVLSRQRASWPVSRPLSEQPREREQQNSEDGSRPTSMTTSVSFSYTVRSVNSRKSRLMVLYPRPVRPKRASCVEAIAESDSACVSTESLVPLSTRPVSLSVPSQANQKSIMDKEYIAEVMATLSAIFDSSPENSLTHIERRLTASWKSLTKINAYEERNNRIPSFRATRMYADTLLCVHNDVVESDSVGAQDLTRPCIRLNEAFEDAYVLLSDSSAMPQISAQISALDADLFRNFVVSIMQLISLIRALEVLVDSLAILAVVRTPSPDPDDDVIFNVPGWRQRRESRPTLPSAAPGAPEAAADSASALRLLLVTRHEELEWELRGLRFLIWRANPRAKVELGNIVKRLLPLHHAELMRCPVEDFVGHWQAAVVSSGHWSEDRTSDGYDTDPWWVSDR</sequence>
<name>A0AAD4LJ84_9AGAM</name>
<accession>A0AAD4LJ84</accession>